<accession>A0ACB8BUL3</accession>
<protein>
    <submittedName>
        <fullName evidence="1">Uncharacterized protein</fullName>
    </submittedName>
</protein>
<organism evidence="1 2">
    <name type="scientific">Leucogyrophana mollusca</name>
    <dbReference type="NCBI Taxonomy" id="85980"/>
    <lineage>
        <taxon>Eukaryota</taxon>
        <taxon>Fungi</taxon>
        <taxon>Dikarya</taxon>
        <taxon>Basidiomycota</taxon>
        <taxon>Agaricomycotina</taxon>
        <taxon>Agaricomycetes</taxon>
        <taxon>Agaricomycetidae</taxon>
        <taxon>Boletales</taxon>
        <taxon>Boletales incertae sedis</taxon>
        <taxon>Leucogyrophana</taxon>
    </lineage>
</organism>
<dbReference type="EMBL" id="MU266342">
    <property type="protein sequence ID" value="KAH7929324.1"/>
    <property type="molecule type" value="Genomic_DNA"/>
</dbReference>
<evidence type="ECO:0000313" key="1">
    <source>
        <dbReference type="EMBL" id="KAH7929324.1"/>
    </source>
</evidence>
<reference evidence="1" key="1">
    <citation type="journal article" date="2021" name="New Phytol.">
        <title>Evolutionary innovations through gain and loss of genes in the ectomycorrhizal Boletales.</title>
        <authorList>
            <person name="Wu G."/>
            <person name="Miyauchi S."/>
            <person name="Morin E."/>
            <person name="Kuo A."/>
            <person name="Drula E."/>
            <person name="Varga T."/>
            <person name="Kohler A."/>
            <person name="Feng B."/>
            <person name="Cao Y."/>
            <person name="Lipzen A."/>
            <person name="Daum C."/>
            <person name="Hundley H."/>
            <person name="Pangilinan J."/>
            <person name="Johnson J."/>
            <person name="Barry K."/>
            <person name="LaButti K."/>
            <person name="Ng V."/>
            <person name="Ahrendt S."/>
            <person name="Min B."/>
            <person name="Choi I.G."/>
            <person name="Park H."/>
            <person name="Plett J.M."/>
            <person name="Magnuson J."/>
            <person name="Spatafora J.W."/>
            <person name="Nagy L.G."/>
            <person name="Henrissat B."/>
            <person name="Grigoriev I.V."/>
            <person name="Yang Z.L."/>
            <person name="Xu J."/>
            <person name="Martin F.M."/>
        </authorList>
    </citation>
    <scope>NUCLEOTIDE SEQUENCE</scope>
    <source>
        <strain evidence="1">KUC20120723A-06</strain>
    </source>
</reference>
<evidence type="ECO:0000313" key="2">
    <source>
        <dbReference type="Proteomes" id="UP000790709"/>
    </source>
</evidence>
<gene>
    <name evidence="1" type="ORF">BV22DRAFT_1029575</name>
</gene>
<proteinExistence type="predicted"/>
<keyword evidence="2" id="KW-1185">Reference proteome</keyword>
<name>A0ACB8BUL3_9AGAM</name>
<dbReference type="Proteomes" id="UP000790709">
    <property type="component" value="Unassembled WGS sequence"/>
</dbReference>
<sequence length="765" mass="84879">MDVVNRFQSNILVDQDGRPLNIFIQVDGLNNRRKLLRTLREAGALVNPVAANAQILLVDSSTTEGKQILRSNNADSRRIVLEYSWAYKSLQAGKPLLAHDNWGGALPIDDGLPIEGAEEDEVEQVVSKSPLPTPRVTPIESTHGRRTDSPALGPPTIHAQTTTRAPEPHQQSPMHVIPRQVPQNFAIPPFAQLPQPTQPSGSSAPATYPPQQMMPMSQTLNPMSGMTVNGMNGMNGQWDPNQYSFMLTLMDVMRHQNLNLMNSQSWSGQPLPSQPLPQSQIQPVPAHQTHAPQQQSFINDAFQPAPEDVDSEEEFISHMNTHNDRPRDRPRSAARKPVSETRSHQSSAKVSKPGSKRKRPAPAGSTSTSTSSRKGKERAVSSASSSARTPDREESLSLEPEPSPQPPTPPTRRKNIIARKQPGEIFLSELGEPLQFFVQVDLQGRHGVVSAIKKNKGKIVNNVNEADYVILFSRSQTFLGLVREAQDADKLVIQPAFVYDCVAEEALLDETEFVLESMVVATPIKKAKKASQTTKPKETKKPKRKAPGRPAKEDIASPKGHPSPSPPPQETRVMTNGGKYLFTDAEIEYFERYAQFLLEQDPTTSATAIGIKMHKKMPHHPLGSWHSQMSGKLRSQLDIIRKKVNIAKRKSMSLLATERPSSPPSISPTEEQPQPQPGPSKKPRLSQPPEPSAEEIEREDFNVICRFFAEGGGDDDDDNRVWAKLAEYRPCRTASSWPEFYRAHEQEVAARAQELYDERQRTGGT</sequence>
<comment type="caution">
    <text evidence="1">The sequence shown here is derived from an EMBL/GenBank/DDBJ whole genome shotgun (WGS) entry which is preliminary data.</text>
</comment>